<dbReference type="InterPro" id="IPR016024">
    <property type="entry name" value="ARM-type_fold"/>
</dbReference>
<proteinExistence type="inferred from homology"/>
<dbReference type="FunFam" id="1.25.10.10:FF:000334">
    <property type="entry name" value="Cell differentiation protein-like protein"/>
    <property type="match status" value="1"/>
</dbReference>
<name>A0A0S4ITM9_BODSA</name>
<dbReference type="SUPFAM" id="SSF48371">
    <property type="entry name" value="ARM repeat"/>
    <property type="match status" value="1"/>
</dbReference>
<dbReference type="PANTHER" id="PTHR12262">
    <property type="entry name" value="CCR4-NOT TRANSCRIPTION COMPLEX SUBUNIT 9"/>
    <property type="match status" value="1"/>
</dbReference>
<gene>
    <name evidence="2" type="ORF">BSAL_00375</name>
</gene>
<organism evidence="2 3">
    <name type="scientific">Bodo saltans</name>
    <name type="common">Flagellated protozoan</name>
    <dbReference type="NCBI Taxonomy" id="75058"/>
    <lineage>
        <taxon>Eukaryota</taxon>
        <taxon>Discoba</taxon>
        <taxon>Euglenozoa</taxon>
        <taxon>Kinetoplastea</taxon>
        <taxon>Metakinetoplastina</taxon>
        <taxon>Eubodonida</taxon>
        <taxon>Bodonidae</taxon>
        <taxon>Bodo</taxon>
    </lineage>
</organism>
<dbReference type="InterPro" id="IPR007216">
    <property type="entry name" value="CNOT9"/>
</dbReference>
<evidence type="ECO:0000256" key="1">
    <source>
        <dbReference type="ARBA" id="ARBA00006385"/>
    </source>
</evidence>
<sequence length="334" mass="37343">MFQPQYYHPQMAFPPQQNANGAIFYASPIAQGAPPMNGNLAAVPPKLDENTQKIHHYMVQLLSPDTRENAIAELAKFRDTYGDLGPLLWYSVGTIAVLLQEIISVYPLLSHPAALQVQASNRVSNALALLQCVASHQDTRKAFLDAQMCLFLYPFLSISSSDRPYEYLRLTSLGVIGALVKSDDGDVIKYLLGTEIVPLCLKIMEKGSELSKTVATFVVQKILLSDQGLHYICLTPERFTAVATVLRTMVCNDCSPRLLRHIIRCFLRLSDHSRARDALKRCLPDELRNGTFAKIVSEDNNMKKWLFQLLINIDDEGARKMQVELQMTATTPSS</sequence>
<dbReference type="InterPro" id="IPR011989">
    <property type="entry name" value="ARM-like"/>
</dbReference>
<dbReference type="OrthoDB" id="1183224at2759"/>
<dbReference type="AlphaFoldDB" id="A0A0S4ITM9"/>
<dbReference type="Gene3D" id="1.25.10.10">
    <property type="entry name" value="Leucine-rich Repeat Variant"/>
    <property type="match status" value="1"/>
</dbReference>
<dbReference type="OMA" id="EKVYTWI"/>
<keyword evidence="3" id="KW-1185">Reference proteome</keyword>
<evidence type="ECO:0000313" key="3">
    <source>
        <dbReference type="Proteomes" id="UP000051952"/>
    </source>
</evidence>
<dbReference type="GO" id="GO:0030014">
    <property type="term" value="C:CCR4-NOT complex"/>
    <property type="evidence" value="ECO:0007669"/>
    <property type="project" value="InterPro"/>
</dbReference>
<dbReference type="Proteomes" id="UP000051952">
    <property type="component" value="Unassembled WGS sequence"/>
</dbReference>
<reference evidence="3" key="1">
    <citation type="submission" date="2015-09" db="EMBL/GenBank/DDBJ databases">
        <authorList>
            <consortium name="Pathogen Informatics"/>
        </authorList>
    </citation>
    <scope>NUCLEOTIDE SEQUENCE [LARGE SCALE GENOMIC DNA]</scope>
    <source>
        <strain evidence="3">Lake Konstanz</strain>
    </source>
</reference>
<dbReference type="EMBL" id="CYKH01000241">
    <property type="protein sequence ID" value="CUF10747.1"/>
    <property type="molecule type" value="Genomic_DNA"/>
</dbReference>
<comment type="similarity">
    <text evidence="1">Belongs to the CNOT9 family.</text>
</comment>
<accession>A0A0S4ITM9</accession>
<protein>
    <submittedName>
        <fullName evidence="2">Cell differentiation protein, putative</fullName>
    </submittedName>
</protein>
<evidence type="ECO:0000313" key="2">
    <source>
        <dbReference type="EMBL" id="CUF10747.1"/>
    </source>
</evidence>
<dbReference type="GO" id="GO:0006402">
    <property type="term" value="P:mRNA catabolic process"/>
    <property type="evidence" value="ECO:0007669"/>
    <property type="project" value="InterPro"/>
</dbReference>
<dbReference type="Pfam" id="PF04078">
    <property type="entry name" value="Rcd1"/>
    <property type="match status" value="1"/>
</dbReference>
<dbReference type="VEuPathDB" id="TriTrypDB:BSAL_00375"/>